<dbReference type="OrthoDB" id="3563973at2759"/>
<protein>
    <submittedName>
        <fullName evidence="2">Uncharacterized protein</fullName>
    </submittedName>
</protein>
<sequence>MQSSSCLLLPTLLQSQHYSALKMSSNELIVELLAMTSGLESFNTFQILNIAQSNSLFSFAPQLIEFEQSCGGELQQLLELSQSSIFNEILETNLNLAGSLSPCLAQLVWLEQLFTSGRDNVQLSNSNSNNDVNNNNNVNNSNNTQVNNSNSSNSSDSSNSTGSVSNSTASNDSAAANSTAVVSNSKKSKNKNRKRGEVVQRSGASKKQVLGSFGLGLMVIVGTFAL</sequence>
<gene>
    <name evidence="2" type="ORF">NA56DRAFT_189211</name>
</gene>
<name>A0A2J6Q0Y3_9HELO</name>
<evidence type="ECO:0000313" key="3">
    <source>
        <dbReference type="Proteomes" id="UP000235672"/>
    </source>
</evidence>
<dbReference type="Proteomes" id="UP000235672">
    <property type="component" value="Unassembled WGS sequence"/>
</dbReference>
<feature type="compositionally biased region" description="Low complexity" evidence="1">
    <location>
        <begin position="124"/>
        <end position="185"/>
    </location>
</feature>
<reference evidence="2 3" key="1">
    <citation type="submission" date="2016-05" db="EMBL/GenBank/DDBJ databases">
        <title>A degradative enzymes factory behind the ericoid mycorrhizal symbiosis.</title>
        <authorList>
            <consortium name="DOE Joint Genome Institute"/>
            <person name="Martino E."/>
            <person name="Morin E."/>
            <person name="Grelet G."/>
            <person name="Kuo A."/>
            <person name="Kohler A."/>
            <person name="Daghino S."/>
            <person name="Barry K."/>
            <person name="Choi C."/>
            <person name="Cichocki N."/>
            <person name="Clum A."/>
            <person name="Copeland A."/>
            <person name="Hainaut M."/>
            <person name="Haridas S."/>
            <person name="Labutti K."/>
            <person name="Lindquist E."/>
            <person name="Lipzen A."/>
            <person name="Khouja H.-R."/>
            <person name="Murat C."/>
            <person name="Ohm R."/>
            <person name="Olson A."/>
            <person name="Spatafora J."/>
            <person name="Veneault-Fourrey C."/>
            <person name="Henrissat B."/>
            <person name="Grigoriev I."/>
            <person name="Martin F."/>
            <person name="Perotto S."/>
        </authorList>
    </citation>
    <scope>NUCLEOTIDE SEQUENCE [LARGE SCALE GENOMIC DNA]</scope>
    <source>
        <strain evidence="2 3">UAMH 7357</strain>
    </source>
</reference>
<proteinExistence type="predicted"/>
<dbReference type="AlphaFoldDB" id="A0A2J6Q0Y3"/>
<keyword evidence="3" id="KW-1185">Reference proteome</keyword>
<accession>A0A2J6Q0Y3</accession>
<evidence type="ECO:0000313" key="2">
    <source>
        <dbReference type="EMBL" id="PMD19846.1"/>
    </source>
</evidence>
<dbReference type="EMBL" id="KZ613487">
    <property type="protein sequence ID" value="PMD19846.1"/>
    <property type="molecule type" value="Genomic_DNA"/>
</dbReference>
<organism evidence="2 3">
    <name type="scientific">Hyaloscypha hepaticicola</name>
    <dbReference type="NCBI Taxonomy" id="2082293"/>
    <lineage>
        <taxon>Eukaryota</taxon>
        <taxon>Fungi</taxon>
        <taxon>Dikarya</taxon>
        <taxon>Ascomycota</taxon>
        <taxon>Pezizomycotina</taxon>
        <taxon>Leotiomycetes</taxon>
        <taxon>Helotiales</taxon>
        <taxon>Hyaloscyphaceae</taxon>
        <taxon>Hyaloscypha</taxon>
    </lineage>
</organism>
<feature type="region of interest" description="Disordered" evidence="1">
    <location>
        <begin position="121"/>
        <end position="204"/>
    </location>
</feature>
<evidence type="ECO:0000256" key="1">
    <source>
        <dbReference type="SAM" id="MobiDB-lite"/>
    </source>
</evidence>